<feature type="domain" description="Cwf19-like protein C-terminal" evidence="3">
    <location>
        <begin position="629"/>
        <end position="703"/>
    </location>
</feature>
<feature type="region of interest" description="Disordered" evidence="1">
    <location>
        <begin position="387"/>
        <end position="407"/>
    </location>
</feature>
<dbReference type="GO" id="GO:0061632">
    <property type="term" value="F:RNA lariat debranching enzyme activator activity"/>
    <property type="evidence" value="ECO:0007669"/>
    <property type="project" value="TreeGrafter"/>
</dbReference>
<organism evidence="5 6">
    <name type="scientific">Rickenella mellea</name>
    <dbReference type="NCBI Taxonomy" id="50990"/>
    <lineage>
        <taxon>Eukaryota</taxon>
        <taxon>Fungi</taxon>
        <taxon>Dikarya</taxon>
        <taxon>Basidiomycota</taxon>
        <taxon>Agaricomycotina</taxon>
        <taxon>Agaricomycetes</taxon>
        <taxon>Hymenochaetales</taxon>
        <taxon>Rickenellaceae</taxon>
        <taxon>Rickenella</taxon>
    </lineage>
</organism>
<gene>
    <name evidence="5" type="ORF">BD410DRAFT_801670</name>
</gene>
<dbReference type="InterPro" id="IPR040194">
    <property type="entry name" value="Cwf19-like"/>
</dbReference>
<dbReference type="PANTHER" id="PTHR12072">
    <property type="entry name" value="CWF19, CELL CYCLE CONTROL PROTEIN"/>
    <property type="match status" value="1"/>
</dbReference>
<dbReference type="PANTHER" id="PTHR12072:SF4">
    <property type="entry name" value="CWF19-LIKE PROTEIN 1"/>
    <property type="match status" value="1"/>
</dbReference>
<feature type="domain" description="Cwf19-like C-terminal" evidence="4">
    <location>
        <begin position="525"/>
        <end position="605"/>
    </location>
</feature>
<dbReference type="VEuPathDB" id="FungiDB:BD410DRAFT_801670"/>
<dbReference type="GO" id="GO:0071014">
    <property type="term" value="C:post-mRNA release spliceosomal complex"/>
    <property type="evidence" value="ECO:0007669"/>
    <property type="project" value="TreeGrafter"/>
</dbReference>
<dbReference type="EMBL" id="ML170165">
    <property type="protein sequence ID" value="TDL24935.1"/>
    <property type="molecule type" value="Genomic_DNA"/>
</dbReference>
<proteinExistence type="predicted"/>
<dbReference type="Pfam" id="PF04676">
    <property type="entry name" value="CwfJ_C_2"/>
    <property type="match status" value="1"/>
</dbReference>
<evidence type="ECO:0000256" key="1">
    <source>
        <dbReference type="SAM" id="MobiDB-lite"/>
    </source>
</evidence>
<evidence type="ECO:0000313" key="6">
    <source>
        <dbReference type="Proteomes" id="UP000294933"/>
    </source>
</evidence>
<dbReference type="Pfam" id="PF04677">
    <property type="entry name" value="CwfJ_C_1"/>
    <property type="match status" value="1"/>
</dbReference>
<keyword evidence="6" id="KW-1185">Reference proteome</keyword>
<protein>
    <recommendedName>
        <fullName evidence="7">Cwf19-like C-terminal domain-containing protein</fullName>
    </recommendedName>
</protein>
<evidence type="ECO:0008006" key="7">
    <source>
        <dbReference type="Google" id="ProtNLM"/>
    </source>
</evidence>
<dbReference type="AlphaFoldDB" id="A0A4Y7QBX6"/>
<evidence type="ECO:0000256" key="2">
    <source>
        <dbReference type="SAM" id="SignalP"/>
    </source>
</evidence>
<dbReference type="CDD" id="cd07380">
    <property type="entry name" value="MPP_CWF19_N"/>
    <property type="match status" value="1"/>
</dbReference>
<dbReference type="InterPro" id="IPR006767">
    <property type="entry name" value="Cwf19-like_C_dom-2"/>
</dbReference>
<evidence type="ECO:0000259" key="3">
    <source>
        <dbReference type="Pfam" id="PF04676"/>
    </source>
</evidence>
<dbReference type="InterPro" id="IPR006768">
    <property type="entry name" value="Cwf19-like_C_dom-1"/>
</dbReference>
<keyword evidence="2" id="KW-0732">Signal</keyword>
<feature type="signal peptide" evidence="2">
    <location>
        <begin position="1"/>
        <end position="37"/>
    </location>
</feature>
<sequence>MRDGHQTPTSIVTVVCMNNSGFLTLLCVAVGIWQVEGVEEIVEVRNISKMRKWVERRLMEKARIVCLTVGPAVGSIRELFAKVKSIDAKHGKFEFLLCVGDFFGPGAEEDGDSSKEDDTVQLLDGTLEAPMPCYIMQGDQPLPQKVIERFATSGSEICKNVFLMKRCGLGKSGILTTSHGLRIACLGGVFNQTIYRTTDAPLGFTDPYFSSHTIEKLLANISTTSSSQAKPNTLAALKDASTSSHLIDILISHVWPASITDLSQIPLPPGTSRPTAVPVDDVVRRAKPKYHFATGIGKPPQFWEREPLVWDDEDGRVSRFIGLGAFGGEQGEGKKPRWFYAFSIAPFSPDAAPQPRPTKATANPFTMAPAVHKRTFETSEGENFIFGNVHHPGKRRRNDEPTVPGKPPAGYKCHSISLLTVQNGANLLTATSAKYATKRLIIPLVRPPRSRLPTKAHAWRYWWAKTASRIALLLLRAKETEDLEKEVAGEVHRERLDLTNAGSAYQTHVSREDAPRDLCRVPGGGHVLIVPITHYPTLTSIPSDLALPIVSEVEKYKSALRAFYAKHSCVSVTFEVAILSGKGGHAHVQAVPIPLSLSSKIEEAFRHEGARTGIQWEEDPDDALASAAGGRANYFRVDLPDGKKMVHVITQELPFSIQFGRQVLCNLLKMGDRMDWKACAQPDDEERADALTFKTAFAPFDTTQS</sequence>
<evidence type="ECO:0000313" key="5">
    <source>
        <dbReference type="EMBL" id="TDL24935.1"/>
    </source>
</evidence>
<name>A0A4Y7QBX6_9AGAM</name>
<dbReference type="Proteomes" id="UP000294933">
    <property type="component" value="Unassembled WGS sequence"/>
</dbReference>
<dbReference type="GO" id="GO:0000398">
    <property type="term" value="P:mRNA splicing, via spliceosome"/>
    <property type="evidence" value="ECO:0007669"/>
    <property type="project" value="TreeGrafter"/>
</dbReference>
<feature type="chain" id="PRO_5021463657" description="Cwf19-like C-terminal domain-containing protein" evidence="2">
    <location>
        <begin position="38"/>
        <end position="705"/>
    </location>
</feature>
<dbReference type="OrthoDB" id="444325at2759"/>
<dbReference type="STRING" id="50990.A0A4Y7QBX6"/>
<reference evidence="5 6" key="1">
    <citation type="submission" date="2018-06" db="EMBL/GenBank/DDBJ databases">
        <title>A transcriptomic atlas of mushroom development highlights an independent origin of complex multicellularity.</title>
        <authorList>
            <consortium name="DOE Joint Genome Institute"/>
            <person name="Krizsan K."/>
            <person name="Almasi E."/>
            <person name="Merenyi Z."/>
            <person name="Sahu N."/>
            <person name="Viragh M."/>
            <person name="Koszo T."/>
            <person name="Mondo S."/>
            <person name="Kiss B."/>
            <person name="Balint B."/>
            <person name="Kues U."/>
            <person name="Barry K."/>
            <person name="Hegedus J.C."/>
            <person name="Henrissat B."/>
            <person name="Johnson J."/>
            <person name="Lipzen A."/>
            <person name="Ohm R."/>
            <person name="Nagy I."/>
            <person name="Pangilinan J."/>
            <person name="Yan J."/>
            <person name="Xiong Y."/>
            <person name="Grigoriev I.V."/>
            <person name="Hibbett D.S."/>
            <person name="Nagy L.G."/>
        </authorList>
    </citation>
    <scope>NUCLEOTIDE SEQUENCE [LARGE SCALE GENOMIC DNA]</scope>
    <source>
        <strain evidence="5 6">SZMC22713</strain>
    </source>
</reference>
<evidence type="ECO:0000259" key="4">
    <source>
        <dbReference type="Pfam" id="PF04677"/>
    </source>
</evidence>
<accession>A0A4Y7QBX6</accession>